<evidence type="ECO:0000313" key="5">
    <source>
        <dbReference type="Proteomes" id="UP000214673"/>
    </source>
</evidence>
<proteinExistence type="predicted"/>
<evidence type="ECO:0000313" key="3">
    <source>
        <dbReference type="EMBL" id="OWJ83896.1"/>
    </source>
</evidence>
<evidence type="ECO:0000256" key="1">
    <source>
        <dbReference type="SAM" id="MobiDB-lite"/>
    </source>
</evidence>
<evidence type="ECO:0000313" key="2">
    <source>
        <dbReference type="EMBL" id="OWJ74367.1"/>
    </source>
</evidence>
<gene>
    <name evidence="3" type="ORF">CDV52_09655</name>
    <name evidence="2" type="ORF">CDV53_13780</name>
</gene>
<name>A0A212ARD3_9RHOB</name>
<dbReference type="STRING" id="366616.CG51_19485"/>
<comment type="caution">
    <text evidence="3">The sequence shown here is derived from an EMBL/GenBank/DDBJ whole genome shotgun (WGS) entry which is preliminary data.</text>
</comment>
<organism evidence="3 4">
    <name type="scientific">Haematobacter missouriensis</name>
    <dbReference type="NCBI Taxonomy" id="366616"/>
    <lineage>
        <taxon>Bacteria</taxon>
        <taxon>Pseudomonadati</taxon>
        <taxon>Pseudomonadota</taxon>
        <taxon>Alphaproteobacteria</taxon>
        <taxon>Rhodobacterales</taxon>
        <taxon>Paracoccaceae</taxon>
        <taxon>Haematobacter</taxon>
    </lineage>
</organism>
<feature type="region of interest" description="Disordered" evidence="1">
    <location>
        <begin position="1"/>
        <end position="53"/>
    </location>
</feature>
<dbReference type="InterPro" id="IPR021236">
    <property type="entry name" value="Uncharacterised_YfdX"/>
</dbReference>
<dbReference type="EMBL" id="NIPV01000067">
    <property type="protein sequence ID" value="OWJ74367.1"/>
    <property type="molecule type" value="Genomic_DNA"/>
</dbReference>
<protein>
    <recommendedName>
        <fullName evidence="6">YfdX protein</fullName>
    </recommendedName>
</protein>
<keyword evidence="5" id="KW-1185">Reference proteome</keyword>
<dbReference type="RefSeq" id="WP_051930884.1">
    <property type="nucleotide sequence ID" value="NZ_JFGS01000088.1"/>
</dbReference>
<reference evidence="4 5" key="1">
    <citation type="submission" date="2016-11" db="EMBL/GenBank/DDBJ databases">
        <title>Comparison of Traditional DNA-DNA Hybridization with In Silico Genomic Analysis.</title>
        <authorList>
            <person name="Nicholson A.C."/>
            <person name="Sammons S."/>
            <person name="Humrighouse B.W."/>
            <person name="Graziano J."/>
            <person name="Lasker B."/>
            <person name="Whitney A.M."/>
            <person name="Mcquiston J.R."/>
        </authorList>
    </citation>
    <scope>NUCLEOTIDE SEQUENCE [LARGE SCALE GENOMIC DNA]</scope>
    <source>
        <strain evidence="2 5">H1892</strain>
        <strain evidence="3 4">H2381</strain>
    </source>
</reference>
<evidence type="ECO:0008006" key="6">
    <source>
        <dbReference type="Google" id="ProtNLM"/>
    </source>
</evidence>
<dbReference type="EMBL" id="NIPX01000012">
    <property type="protein sequence ID" value="OWJ83896.1"/>
    <property type="molecule type" value="Genomic_DNA"/>
</dbReference>
<dbReference type="Pfam" id="PF10938">
    <property type="entry name" value="YfdX"/>
    <property type="match status" value="1"/>
</dbReference>
<dbReference type="Proteomes" id="UP000196640">
    <property type="component" value="Unassembled WGS sequence"/>
</dbReference>
<dbReference type="Proteomes" id="UP000214673">
    <property type="component" value="Unassembled WGS sequence"/>
</dbReference>
<dbReference type="AlphaFoldDB" id="A0A212ARD3"/>
<feature type="compositionally biased region" description="Low complexity" evidence="1">
    <location>
        <begin position="1"/>
        <end position="12"/>
    </location>
</feature>
<accession>A0A212ARD3</accession>
<dbReference type="OrthoDB" id="7025476at2"/>
<evidence type="ECO:0000313" key="4">
    <source>
        <dbReference type="Proteomes" id="UP000196640"/>
    </source>
</evidence>
<sequence length="306" mass="33123">MTSEQETIQETETAGDATKSSTELAEKAGATSGNDAPREHVDGSVSEHVSAELSDRRDQLIKEAVDALAETKVAIEALREGNKQDAIDALARVTGKLETVVAREPDLAMAPVAADYRIVDLIATPETVRDIGILIEHHVRRGDFQIARSLMRDFASEIVIELRALPLKTYPDAILEATRLIDEGKTEAATTILNTALSTVAVVETVVPLPTVRAKAMISKAKALQAGEASDADGKPSLDDYIEGARVELEIAEALGYGRKKDFKDLHNAIADLKKSLKDRKKAAGIFSKIADHFEDLKARLFDASR</sequence>